<dbReference type="EMBL" id="BAAAHE010000014">
    <property type="protein sequence ID" value="GAA0617865.1"/>
    <property type="molecule type" value="Genomic_DNA"/>
</dbReference>
<dbReference type="PRINTS" id="PR00035">
    <property type="entry name" value="HTHGNTR"/>
</dbReference>
<dbReference type="Pfam" id="PF00392">
    <property type="entry name" value="GntR"/>
    <property type="match status" value="1"/>
</dbReference>
<proteinExistence type="predicted"/>
<evidence type="ECO:0000256" key="1">
    <source>
        <dbReference type="ARBA" id="ARBA00023015"/>
    </source>
</evidence>
<dbReference type="PANTHER" id="PTHR43537:SF51">
    <property type="entry name" value="HTH-TYPE TRANSCRIPTIONAL REGULATOR LGOR-RELATED"/>
    <property type="match status" value="1"/>
</dbReference>
<dbReference type="RefSeq" id="WP_344604237.1">
    <property type="nucleotide sequence ID" value="NZ_BAAAHE010000014.1"/>
</dbReference>
<accession>A0ABP3RUW8</accession>
<evidence type="ECO:0000313" key="7">
    <source>
        <dbReference type="Proteomes" id="UP001500957"/>
    </source>
</evidence>
<dbReference type="Pfam" id="PF07729">
    <property type="entry name" value="FCD"/>
    <property type="match status" value="1"/>
</dbReference>
<dbReference type="InterPro" id="IPR008920">
    <property type="entry name" value="TF_FadR/GntR_C"/>
</dbReference>
<reference evidence="7" key="1">
    <citation type="journal article" date="2019" name="Int. J. Syst. Evol. Microbiol.">
        <title>The Global Catalogue of Microorganisms (GCM) 10K type strain sequencing project: providing services to taxonomists for standard genome sequencing and annotation.</title>
        <authorList>
            <consortium name="The Broad Institute Genomics Platform"/>
            <consortium name="The Broad Institute Genome Sequencing Center for Infectious Disease"/>
            <person name="Wu L."/>
            <person name="Ma J."/>
        </authorList>
    </citation>
    <scope>NUCLEOTIDE SEQUENCE [LARGE SCALE GENOMIC DNA]</scope>
    <source>
        <strain evidence="7">JCM 10671</strain>
    </source>
</reference>
<dbReference type="SUPFAM" id="SSF48008">
    <property type="entry name" value="GntR ligand-binding domain-like"/>
    <property type="match status" value="1"/>
</dbReference>
<evidence type="ECO:0000256" key="3">
    <source>
        <dbReference type="ARBA" id="ARBA00023163"/>
    </source>
</evidence>
<dbReference type="InterPro" id="IPR011711">
    <property type="entry name" value="GntR_C"/>
</dbReference>
<dbReference type="PANTHER" id="PTHR43537">
    <property type="entry name" value="TRANSCRIPTIONAL REGULATOR, GNTR FAMILY"/>
    <property type="match status" value="1"/>
</dbReference>
<gene>
    <name evidence="6" type="ORF">GCM10009547_20210</name>
</gene>
<dbReference type="Proteomes" id="UP001500957">
    <property type="component" value="Unassembled WGS sequence"/>
</dbReference>
<name>A0ABP3RUW8_9ACTN</name>
<dbReference type="SUPFAM" id="SSF46785">
    <property type="entry name" value="Winged helix' DNA-binding domain"/>
    <property type="match status" value="1"/>
</dbReference>
<dbReference type="SMART" id="SM00345">
    <property type="entry name" value="HTH_GNTR"/>
    <property type="match status" value="1"/>
</dbReference>
<keyword evidence="7" id="KW-1185">Reference proteome</keyword>
<comment type="caution">
    <text evidence="6">The sequence shown here is derived from an EMBL/GenBank/DDBJ whole genome shotgun (WGS) entry which is preliminary data.</text>
</comment>
<evidence type="ECO:0000259" key="5">
    <source>
        <dbReference type="PROSITE" id="PS50949"/>
    </source>
</evidence>
<keyword evidence="2" id="KW-0238">DNA-binding</keyword>
<dbReference type="InterPro" id="IPR036390">
    <property type="entry name" value="WH_DNA-bd_sf"/>
</dbReference>
<dbReference type="InterPro" id="IPR000524">
    <property type="entry name" value="Tscrpt_reg_HTH_GntR"/>
</dbReference>
<keyword evidence="1" id="KW-0805">Transcription regulation</keyword>
<sequence length="258" mass="28304">MSEPAAPVDPAEPAAKGRGKAAEVVAAELRRQIVAGERAEGEMLPPEAEMTAELGVSRPTLRQALRILETELLVTVQRGRRGGTRVNRPSPQVAGRYLGNVLMFHSTSLDDVHTARLLLEPAAIADLASNPPSQDQIAKLRELVAATRDETDFATLCAVGGRFHTELVALANNPPLTLFQELVQQLIDAHTARFENQRLRSREPSRSQEGIDVHEQVVDLIEAGKFADAAKVWRDHLEFIHRRLAQTVDTASVLDLEI</sequence>
<protein>
    <submittedName>
        <fullName evidence="6">FCD domain-containing protein</fullName>
    </submittedName>
</protein>
<dbReference type="CDD" id="cd07377">
    <property type="entry name" value="WHTH_GntR"/>
    <property type="match status" value="1"/>
</dbReference>
<feature type="region of interest" description="Disordered" evidence="4">
    <location>
        <begin position="1"/>
        <end position="20"/>
    </location>
</feature>
<organism evidence="6 7">
    <name type="scientific">Sporichthya brevicatena</name>
    <dbReference type="NCBI Taxonomy" id="171442"/>
    <lineage>
        <taxon>Bacteria</taxon>
        <taxon>Bacillati</taxon>
        <taxon>Actinomycetota</taxon>
        <taxon>Actinomycetes</taxon>
        <taxon>Sporichthyales</taxon>
        <taxon>Sporichthyaceae</taxon>
        <taxon>Sporichthya</taxon>
    </lineage>
</organism>
<evidence type="ECO:0000256" key="2">
    <source>
        <dbReference type="ARBA" id="ARBA00023125"/>
    </source>
</evidence>
<dbReference type="SMART" id="SM00895">
    <property type="entry name" value="FCD"/>
    <property type="match status" value="1"/>
</dbReference>
<evidence type="ECO:0000313" key="6">
    <source>
        <dbReference type="EMBL" id="GAA0617865.1"/>
    </source>
</evidence>
<dbReference type="Gene3D" id="1.10.10.10">
    <property type="entry name" value="Winged helix-like DNA-binding domain superfamily/Winged helix DNA-binding domain"/>
    <property type="match status" value="1"/>
</dbReference>
<feature type="compositionally biased region" description="Low complexity" evidence="4">
    <location>
        <begin position="1"/>
        <end position="14"/>
    </location>
</feature>
<dbReference type="PROSITE" id="PS50949">
    <property type="entry name" value="HTH_GNTR"/>
    <property type="match status" value="1"/>
</dbReference>
<keyword evidence="3" id="KW-0804">Transcription</keyword>
<feature type="domain" description="HTH gntR-type" evidence="5">
    <location>
        <begin position="19"/>
        <end position="89"/>
    </location>
</feature>
<dbReference type="Gene3D" id="1.20.120.530">
    <property type="entry name" value="GntR ligand-binding domain-like"/>
    <property type="match status" value="1"/>
</dbReference>
<evidence type="ECO:0000256" key="4">
    <source>
        <dbReference type="SAM" id="MobiDB-lite"/>
    </source>
</evidence>
<dbReference type="InterPro" id="IPR036388">
    <property type="entry name" value="WH-like_DNA-bd_sf"/>
</dbReference>